<dbReference type="PANTHER" id="PTHR11138">
    <property type="entry name" value="METHIONYL-TRNA FORMYLTRANSFERASE"/>
    <property type="match status" value="1"/>
</dbReference>
<gene>
    <name evidence="1" type="ORF">MKW94_008347</name>
</gene>
<dbReference type="InterPro" id="IPR036477">
    <property type="entry name" value="Formyl_transf_N_sf"/>
</dbReference>
<dbReference type="Gene3D" id="3.40.50.170">
    <property type="entry name" value="Formyl transferase, N-terminal domain"/>
    <property type="match status" value="2"/>
</dbReference>
<evidence type="ECO:0000313" key="1">
    <source>
        <dbReference type="EMBL" id="MCL7030349.1"/>
    </source>
</evidence>
<proteinExistence type="predicted"/>
<comment type="caution">
    <text evidence="1">The sequence shown here is derived from an EMBL/GenBank/DDBJ whole genome shotgun (WGS) entry which is preliminary data.</text>
</comment>
<dbReference type="EMBL" id="JAJJMA010100427">
    <property type="protein sequence ID" value="MCL7030349.1"/>
    <property type="molecule type" value="Genomic_DNA"/>
</dbReference>
<keyword evidence="2" id="KW-1185">Reference proteome</keyword>
<sequence length="180" mass="19267">MGSPEESKALDSPFQVAAIATQPPSRRDRGRKVSIRSPFLPTKCRADEFSCDLRALKPALCITAAYGNILPGNLLPLYRGAAPVQIAPQYGVKETSISLAYTVLALDAGPIIASQAQNNSKVTHAAKLTPEEAWLSFCLVDLINAKIITKRICIPKDAQDDVTLVGGALQFPCGEAEAFE</sequence>
<dbReference type="AlphaFoldDB" id="A0AA41V3Y7"/>
<name>A0AA41V3Y7_PAPNU</name>
<dbReference type="PANTHER" id="PTHR11138:SF5">
    <property type="entry name" value="METHIONYL-TRNA FORMYLTRANSFERASE, MITOCHONDRIAL"/>
    <property type="match status" value="1"/>
</dbReference>
<dbReference type="Proteomes" id="UP001177140">
    <property type="component" value="Unassembled WGS sequence"/>
</dbReference>
<evidence type="ECO:0000313" key="2">
    <source>
        <dbReference type="Proteomes" id="UP001177140"/>
    </source>
</evidence>
<protein>
    <submittedName>
        <fullName evidence="1">Uncharacterized protein</fullName>
    </submittedName>
</protein>
<dbReference type="GO" id="GO:0005739">
    <property type="term" value="C:mitochondrion"/>
    <property type="evidence" value="ECO:0007669"/>
    <property type="project" value="TreeGrafter"/>
</dbReference>
<accession>A0AA41V3Y7</accession>
<reference evidence="1" key="1">
    <citation type="submission" date="2022-03" db="EMBL/GenBank/DDBJ databases">
        <title>A functionally conserved STORR gene fusion in Papaver species that diverged 16.8 million years ago.</title>
        <authorList>
            <person name="Catania T."/>
        </authorList>
    </citation>
    <scope>NUCLEOTIDE SEQUENCE</scope>
    <source>
        <strain evidence="1">S-191538</strain>
    </source>
</reference>
<organism evidence="1 2">
    <name type="scientific">Papaver nudicaule</name>
    <name type="common">Iceland poppy</name>
    <dbReference type="NCBI Taxonomy" id="74823"/>
    <lineage>
        <taxon>Eukaryota</taxon>
        <taxon>Viridiplantae</taxon>
        <taxon>Streptophyta</taxon>
        <taxon>Embryophyta</taxon>
        <taxon>Tracheophyta</taxon>
        <taxon>Spermatophyta</taxon>
        <taxon>Magnoliopsida</taxon>
        <taxon>Ranunculales</taxon>
        <taxon>Papaveraceae</taxon>
        <taxon>Papaveroideae</taxon>
        <taxon>Papaver</taxon>
    </lineage>
</organism>
<dbReference type="SUPFAM" id="SSF53328">
    <property type="entry name" value="Formyltransferase"/>
    <property type="match status" value="1"/>
</dbReference>
<dbReference type="GO" id="GO:0004479">
    <property type="term" value="F:methionyl-tRNA formyltransferase activity"/>
    <property type="evidence" value="ECO:0007669"/>
    <property type="project" value="TreeGrafter"/>
</dbReference>